<dbReference type="RefSeq" id="WP_083059777.1">
    <property type="nucleotide sequence ID" value="NZ_JACKVM010000014.1"/>
</dbReference>
<keyword evidence="3" id="KW-1185">Reference proteome</keyword>
<sequence length="319" mass="36072">MTATTDRPVPDIDEPGAPELVPLDSLTAEHTGRWTFLIVDGAAFMMQAMEPVIAEITGRYSAAFHGDPGGRAIRSIDSVLRWTYGGTEAVAEGNRVRAMHQPITMQSTATGKQISALNPQSYQWVIATGYIVTARGGRLLIGREFTEDEKVELLRDNRRLARLLHVPMRDYPQTPAEMDAYFESWVDRLEATPQALQLINEMKTGKVDLPPSVPRLLHAPARRLLRPGLRLNYLSVVGLLDPRLRRTLGVTWSAAEERQLQRIYAVIRTVYRVLPDRLTYFPLAYHARKHHKCLQKMTQRQQKSFAYRLSGQPPSIAHN</sequence>
<comment type="caution">
    <text evidence="2">The sequence shown here is derived from an EMBL/GenBank/DDBJ whole genome shotgun (WGS) entry which is preliminary data.</text>
</comment>
<dbReference type="EMBL" id="MVHJ01000012">
    <property type="protein sequence ID" value="ORA04026.1"/>
    <property type="molecule type" value="Genomic_DNA"/>
</dbReference>
<dbReference type="PANTHER" id="PTHR36151:SF3">
    <property type="entry name" value="ER-BOUND OXYGENASE MPAB_MPAB'_RUBBER OXYGENASE CATALYTIC DOMAIN-CONTAINING PROTEIN"/>
    <property type="match status" value="1"/>
</dbReference>
<proteinExistence type="predicted"/>
<reference evidence="2 3" key="1">
    <citation type="submission" date="2017-02" db="EMBL/GenBank/DDBJ databases">
        <title>The new phylogeny of genus Mycobacterium.</title>
        <authorList>
            <person name="Tortoli E."/>
            <person name="Trovato A."/>
            <person name="Cirillo D.M."/>
        </authorList>
    </citation>
    <scope>NUCLEOTIDE SEQUENCE [LARGE SCALE GENOMIC DNA]</scope>
    <source>
        <strain evidence="2 3">DSM 45578</strain>
    </source>
</reference>
<evidence type="ECO:0000313" key="3">
    <source>
        <dbReference type="Proteomes" id="UP000192366"/>
    </source>
</evidence>
<evidence type="ECO:0000313" key="2">
    <source>
        <dbReference type="EMBL" id="ORA04026.1"/>
    </source>
</evidence>
<gene>
    <name evidence="2" type="ORF">BST17_16190</name>
</gene>
<dbReference type="Proteomes" id="UP000192366">
    <property type="component" value="Unassembled WGS sequence"/>
</dbReference>
<organism evidence="2 3">
    <name type="scientific">Mycolicibacterium bacteremicum</name>
    <name type="common">Mycobacterium bacteremicum</name>
    <dbReference type="NCBI Taxonomy" id="564198"/>
    <lineage>
        <taxon>Bacteria</taxon>
        <taxon>Bacillati</taxon>
        <taxon>Actinomycetota</taxon>
        <taxon>Actinomycetes</taxon>
        <taxon>Mycobacteriales</taxon>
        <taxon>Mycobacteriaceae</taxon>
        <taxon>Mycolicibacterium</taxon>
    </lineage>
</organism>
<accession>A0A1W9YVB9</accession>
<name>A0A1W9YVB9_MYCBA</name>
<feature type="domain" description="ER-bound oxygenase mpaB/mpaB'/Rubber oxygenase catalytic" evidence="1">
    <location>
        <begin position="30"/>
        <end position="269"/>
    </location>
</feature>
<protein>
    <recommendedName>
        <fullName evidence="1">ER-bound oxygenase mpaB/mpaB'/Rubber oxygenase catalytic domain-containing protein</fullName>
    </recommendedName>
</protein>
<dbReference type="InterPro" id="IPR018713">
    <property type="entry name" value="MPAB/Lcp_cat_dom"/>
</dbReference>
<dbReference type="OrthoDB" id="3456672at2"/>
<dbReference type="GO" id="GO:0016491">
    <property type="term" value="F:oxidoreductase activity"/>
    <property type="evidence" value="ECO:0007669"/>
    <property type="project" value="InterPro"/>
</dbReference>
<dbReference type="Pfam" id="PF09995">
    <property type="entry name" value="MPAB_Lcp_cat"/>
    <property type="match status" value="1"/>
</dbReference>
<evidence type="ECO:0000259" key="1">
    <source>
        <dbReference type="Pfam" id="PF09995"/>
    </source>
</evidence>
<dbReference type="STRING" id="564198.BST17_16190"/>
<dbReference type="AlphaFoldDB" id="A0A1W9YVB9"/>
<dbReference type="PANTHER" id="PTHR36151">
    <property type="entry name" value="BLR2777 PROTEIN"/>
    <property type="match status" value="1"/>
</dbReference>